<sequence length="185" mass="20306">MNGLFGFILLVIGILGVASPYSAWYLSIGWKIKDAEPSDAALAMHRTVGVIASLAGFILIVSSCASMFTGGSDAKWEKKFQQRLETGVVSEISFGMIDKLSLTVEERNEVVELIKEARLEPFDTGSIYGASGSGSISFEDGYQVELVLFGNSHGIELHPNETENAFRIESNELESWIRTHVLNRE</sequence>
<dbReference type="OrthoDB" id="2088419at2"/>
<feature type="domain" description="DUF6199" evidence="2">
    <location>
        <begin position="5"/>
        <end position="62"/>
    </location>
</feature>
<proteinExistence type="predicted"/>
<dbReference type="AlphaFoldDB" id="A0A3S1DTQ6"/>
<gene>
    <name evidence="3" type="ORF">EJP82_08205</name>
</gene>
<evidence type="ECO:0000313" key="3">
    <source>
        <dbReference type="EMBL" id="RUT47153.1"/>
    </source>
</evidence>
<keyword evidence="4" id="KW-1185">Reference proteome</keyword>
<protein>
    <recommendedName>
        <fullName evidence="2">DUF6199 domain-containing protein</fullName>
    </recommendedName>
</protein>
<dbReference type="EMBL" id="RZNY01000005">
    <property type="protein sequence ID" value="RUT47153.1"/>
    <property type="molecule type" value="Genomic_DNA"/>
</dbReference>
<name>A0A3S1DTQ6_9BACL</name>
<comment type="caution">
    <text evidence="3">The sequence shown here is derived from an EMBL/GenBank/DDBJ whole genome shotgun (WGS) entry which is preliminary data.</text>
</comment>
<organism evidence="3 4">
    <name type="scientific">Paenibacillus anaericanus</name>
    <dbReference type="NCBI Taxonomy" id="170367"/>
    <lineage>
        <taxon>Bacteria</taxon>
        <taxon>Bacillati</taxon>
        <taxon>Bacillota</taxon>
        <taxon>Bacilli</taxon>
        <taxon>Bacillales</taxon>
        <taxon>Paenibacillaceae</taxon>
        <taxon>Paenibacillus</taxon>
    </lineage>
</organism>
<dbReference type="InterPro" id="IPR045679">
    <property type="entry name" value="DUF6199"/>
</dbReference>
<keyword evidence="1" id="KW-1133">Transmembrane helix</keyword>
<keyword evidence="1" id="KW-0472">Membrane</keyword>
<accession>A0A3S1DTQ6</accession>
<evidence type="ECO:0000259" key="2">
    <source>
        <dbReference type="Pfam" id="PF19701"/>
    </source>
</evidence>
<dbReference type="Proteomes" id="UP000279446">
    <property type="component" value="Unassembled WGS sequence"/>
</dbReference>
<dbReference type="Pfam" id="PF19701">
    <property type="entry name" value="DUF6199"/>
    <property type="match status" value="1"/>
</dbReference>
<feature type="transmembrane region" description="Helical" evidence="1">
    <location>
        <begin position="44"/>
        <end position="69"/>
    </location>
</feature>
<reference evidence="3 4" key="1">
    <citation type="submission" date="2018-12" db="EMBL/GenBank/DDBJ databases">
        <authorList>
            <person name="Sun L."/>
            <person name="Chen Z."/>
        </authorList>
    </citation>
    <scope>NUCLEOTIDE SEQUENCE [LARGE SCALE GENOMIC DNA]</scope>
    <source>
        <strain evidence="3 4">DSM 15890</strain>
    </source>
</reference>
<evidence type="ECO:0000256" key="1">
    <source>
        <dbReference type="SAM" id="Phobius"/>
    </source>
</evidence>
<dbReference type="RefSeq" id="WP_127191551.1">
    <property type="nucleotide sequence ID" value="NZ_RZNY01000005.1"/>
</dbReference>
<keyword evidence="1" id="KW-0812">Transmembrane</keyword>
<evidence type="ECO:0000313" key="4">
    <source>
        <dbReference type="Proteomes" id="UP000279446"/>
    </source>
</evidence>